<feature type="domain" description="NAD-dependent epimerase/dehydratase" evidence="3">
    <location>
        <begin position="15"/>
        <end position="274"/>
    </location>
</feature>
<dbReference type="Gene3D" id="3.40.50.720">
    <property type="entry name" value="NAD(P)-binding Rossmann-like Domain"/>
    <property type="match status" value="1"/>
</dbReference>
<dbReference type="PANTHER" id="PTHR10366">
    <property type="entry name" value="NAD DEPENDENT EPIMERASE/DEHYDRATASE"/>
    <property type="match status" value="1"/>
</dbReference>
<dbReference type="RefSeq" id="XP_016219871.1">
    <property type="nucleotide sequence ID" value="XM_016372960.1"/>
</dbReference>
<dbReference type="SUPFAM" id="SSF51735">
    <property type="entry name" value="NAD(P)-binding Rossmann-fold domains"/>
    <property type="match status" value="1"/>
</dbReference>
<keyword evidence="1" id="KW-0560">Oxidoreductase</keyword>
<evidence type="ECO:0000256" key="1">
    <source>
        <dbReference type="ARBA" id="ARBA00023002"/>
    </source>
</evidence>
<evidence type="ECO:0000313" key="4">
    <source>
        <dbReference type="EMBL" id="KIV88297.1"/>
    </source>
</evidence>
<dbReference type="AlphaFoldDB" id="A0A0D1Z0C7"/>
<dbReference type="OrthoDB" id="2735536at2759"/>
<dbReference type="STRING" id="212818.A0A0D1Z0C7"/>
<name>A0A0D1Z0C7_EXOME</name>
<gene>
    <name evidence="4" type="ORF">PV10_07991</name>
</gene>
<dbReference type="Proteomes" id="UP000054302">
    <property type="component" value="Unassembled WGS sequence"/>
</dbReference>
<organism evidence="4 5">
    <name type="scientific">Exophiala mesophila</name>
    <name type="common">Black yeast-like fungus</name>
    <dbReference type="NCBI Taxonomy" id="212818"/>
    <lineage>
        <taxon>Eukaryota</taxon>
        <taxon>Fungi</taxon>
        <taxon>Dikarya</taxon>
        <taxon>Ascomycota</taxon>
        <taxon>Pezizomycotina</taxon>
        <taxon>Eurotiomycetes</taxon>
        <taxon>Chaetothyriomycetidae</taxon>
        <taxon>Chaetothyriales</taxon>
        <taxon>Herpotrichiellaceae</taxon>
        <taxon>Exophiala</taxon>
    </lineage>
</organism>
<dbReference type="PANTHER" id="PTHR10366:SF579">
    <property type="entry name" value="3-BETA HYDROXYSTEROID DEHYDROGENASE_ISOMERASE FAMILY PROTEIN (AFU_ORTHOLOGUE AFUA_3G02250)"/>
    <property type="match status" value="1"/>
</dbReference>
<keyword evidence="5" id="KW-1185">Reference proteome</keyword>
<dbReference type="EMBL" id="KN847525">
    <property type="protein sequence ID" value="KIV88297.1"/>
    <property type="molecule type" value="Genomic_DNA"/>
</dbReference>
<evidence type="ECO:0000256" key="2">
    <source>
        <dbReference type="ARBA" id="ARBA00023445"/>
    </source>
</evidence>
<dbReference type="VEuPathDB" id="FungiDB:PV10_07991"/>
<sequence>MPHAYPSPIRPPFLVVVTGANGFIASHTIQKLLARGFRVVGTVRSQSKADTVQNTHRALNPQTVHLLETVVISDMTHPDAYTLLFEEKQPAAVLHLASPFAYSVASFEQDLMKPAVRGTEAILNAAAKTPSVQRVIHTNSFACIYDASLGPRPGYTYTSKDWCPLTYKDGVDAPNAPVAYRASKAVAEKTAWDFIHNQPHSHFDLVSLCPAMVFGPFLDTEFSLPASPAELNTSNQLVWDVVSAGENAPVPPTKGPVWVDVRDVAEAHVSALMDSTLGGRRMLLARGVYCSQEIADVARSVASKHSARIPLGNPGQRDAASHFAVDSTEEAHDLGIKWRGLDETLTDLLPQLYRIEQAAEARD</sequence>
<protein>
    <recommendedName>
        <fullName evidence="3">NAD-dependent epimerase/dehydratase domain-containing protein</fullName>
    </recommendedName>
</protein>
<dbReference type="OMA" id="HTNSFAC"/>
<reference evidence="4 5" key="1">
    <citation type="submission" date="2015-01" db="EMBL/GenBank/DDBJ databases">
        <title>The Genome Sequence of Exophiala mesophila CBS40295.</title>
        <authorList>
            <consortium name="The Broad Institute Genomics Platform"/>
            <person name="Cuomo C."/>
            <person name="de Hoog S."/>
            <person name="Gorbushina A."/>
            <person name="Stielow B."/>
            <person name="Teixiera M."/>
            <person name="Abouelleil A."/>
            <person name="Chapman S.B."/>
            <person name="Priest M."/>
            <person name="Young S.K."/>
            <person name="Wortman J."/>
            <person name="Nusbaum C."/>
            <person name="Birren B."/>
        </authorList>
    </citation>
    <scope>NUCLEOTIDE SEQUENCE [LARGE SCALE GENOMIC DNA]</scope>
    <source>
        <strain evidence="4 5">CBS 40295</strain>
    </source>
</reference>
<evidence type="ECO:0000313" key="5">
    <source>
        <dbReference type="Proteomes" id="UP000054302"/>
    </source>
</evidence>
<accession>A0A0D1Z0C7</accession>
<dbReference type="InterPro" id="IPR036291">
    <property type="entry name" value="NAD(P)-bd_dom_sf"/>
</dbReference>
<evidence type="ECO:0000259" key="3">
    <source>
        <dbReference type="Pfam" id="PF01370"/>
    </source>
</evidence>
<dbReference type="GO" id="GO:0016616">
    <property type="term" value="F:oxidoreductase activity, acting on the CH-OH group of donors, NAD or NADP as acceptor"/>
    <property type="evidence" value="ECO:0007669"/>
    <property type="project" value="TreeGrafter"/>
</dbReference>
<comment type="similarity">
    <text evidence="2">Belongs to the NAD(P)-dependent epimerase/dehydratase family. Dihydroflavonol-4-reductase subfamily.</text>
</comment>
<dbReference type="InterPro" id="IPR050425">
    <property type="entry name" value="NAD(P)_dehydrat-like"/>
</dbReference>
<dbReference type="HOGENOM" id="CLU_007383_9_2_1"/>
<dbReference type="GeneID" id="27325836"/>
<proteinExistence type="inferred from homology"/>
<dbReference type="InterPro" id="IPR001509">
    <property type="entry name" value="Epimerase_deHydtase"/>
</dbReference>
<dbReference type="Pfam" id="PF01370">
    <property type="entry name" value="Epimerase"/>
    <property type="match status" value="1"/>
</dbReference>